<dbReference type="AlphaFoldDB" id="A0AAC9NTZ7"/>
<proteinExistence type="predicted"/>
<dbReference type="RefSeq" id="WP_071960879.1">
    <property type="nucleotide sequence ID" value="NZ_CP018025.1"/>
</dbReference>
<organism evidence="1 2">
    <name type="scientific">Alteromonas mediterranea</name>
    <dbReference type="NCBI Taxonomy" id="314275"/>
    <lineage>
        <taxon>Bacteria</taxon>
        <taxon>Pseudomonadati</taxon>
        <taxon>Pseudomonadota</taxon>
        <taxon>Gammaproteobacteria</taxon>
        <taxon>Alteromonadales</taxon>
        <taxon>Alteromonadaceae</taxon>
        <taxon>Alteromonas/Salinimonas group</taxon>
        <taxon>Alteromonas</taxon>
    </lineage>
</organism>
<geneLocation type="plasmid" evidence="2">
    <name>pamcp48-600</name>
</geneLocation>
<keyword evidence="1" id="KW-0614">Plasmid</keyword>
<name>A0AAC9NTZ7_9ALTE</name>
<reference evidence="1 2" key="1">
    <citation type="submission" date="2016-11" db="EMBL/GenBank/DDBJ databases">
        <title>Networking in microbes: conjugative elements and plasmids in the genus Alteromonas.</title>
        <authorList>
            <person name="Lopez-Perez M."/>
            <person name="Ramon-Marco N."/>
            <person name="Rodriguez-Valera F."/>
        </authorList>
    </citation>
    <scope>NUCLEOTIDE SEQUENCE [LARGE SCALE GENOMIC DNA]</scope>
    <source>
        <strain evidence="1 2">CP48</strain>
        <plasmid evidence="2">pamcp48-600</plasmid>
    </source>
</reference>
<gene>
    <name evidence="1" type="ORF">BM524_20370</name>
</gene>
<dbReference type="Proteomes" id="UP000182101">
    <property type="component" value="Plasmid pAMCP48-600"/>
</dbReference>
<dbReference type="EMBL" id="CP018025">
    <property type="protein sequence ID" value="APD92266.1"/>
    <property type="molecule type" value="Genomic_DNA"/>
</dbReference>
<evidence type="ECO:0000313" key="1">
    <source>
        <dbReference type="EMBL" id="APD92266.1"/>
    </source>
</evidence>
<accession>A0AAC9NTZ7</accession>
<sequence>MLGLFRARPSKPSTEVLQALQTLLKLSLPTNIALSKEEAFFIDKSLSCLPYIDDSRHLYLVFYEFEAPFKAVIDQYLNRNGMFKLSPDDAVSVRNGVPFAIWHMINLIVSSHLHSEQDILIETSPSSDTNVTSNESIASHLAKLSEIARHWPSLMNIDSTEKHFLCSLLGNLHSLQSPKSLRDEVVRNCNVEALAMNYGKAHKMRRLKVGEPLELINLAQEITFKHSVKQIA</sequence>
<protein>
    <submittedName>
        <fullName evidence="1">Uncharacterized protein</fullName>
    </submittedName>
</protein>
<evidence type="ECO:0000313" key="2">
    <source>
        <dbReference type="Proteomes" id="UP000182101"/>
    </source>
</evidence>